<name>A0AAE1A1D0_9GAST</name>
<comment type="caution">
    <text evidence="1">The sequence shown here is derived from an EMBL/GenBank/DDBJ whole genome shotgun (WGS) entry which is preliminary data.</text>
</comment>
<accession>A0AAE1A1D0</accession>
<dbReference type="Proteomes" id="UP001283361">
    <property type="component" value="Unassembled WGS sequence"/>
</dbReference>
<evidence type="ECO:0000313" key="1">
    <source>
        <dbReference type="EMBL" id="KAK3778851.1"/>
    </source>
</evidence>
<keyword evidence="2" id="KW-1185">Reference proteome</keyword>
<organism evidence="1 2">
    <name type="scientific">Elysia crispata</name>
    <name type="common">lettuce slug</name>
    <dbReference type="NCBI Taxonomy" id="231223"/>
    <lineage>
        <taxon>Eukaryota</taxon>
        <taxon>Metazoa</taxon>
        <taxon>Spiralia</taxon>
        <taxon>Lophotrochozoa</taxon>
        <taxon>Mollusca</taxon>
        <taxon>Gastropoda</taxon>
        <taxon>Heterobranchia</taxon>
        <taxon>Euthyneura</taxon>
        <taxon>Panpulmonata</taxon>
        <taxon>Sacoglossa</taxon>
        <taxon>Placobranchoidea</taxon>
        <taxon>Plakobranchidae</taxon>
        <taxon>Elysia</taxon>
    </lineage>
</organism>
<gene>
    <name evidence="1" type="ORF">RRG08_013117</name>
</gene>
<evidence type="ECO:0000313" key="2">
    <source>
        <dbReference type="Proteomes" id="UP001283361"/>
    </source>
</evidence>
<dbReference type="EMBL" id="JAWDGP010002895">
    <property type="protein sequence ID" value="KAK3778851.1"/>
    <property type="molecule type" value="Genomic_DNA"/>
</dbReference>
<sequence>MMDPKVFGIGQNLTVCAKASTAKGLMTAKQSLSEREMDISSGVDLLFWKEVHLLDTMIVLVRMYQNMLQDVID</sequence>
<dbReference type="AlphaFoldDB" id="A0AAE1A1D0"/>
<reference evidence="1" key="1">
    <citation type="journal article" date="2023" name="G3 (Bethesda)">
        <title>A reference genome for the long-term kleptoplast-retaining sea slug Elysia crispata morphotype clarki.</title>
        <authorList>
            <person name="Eastman K.E."/>
            <person name="Pendleton A.L."/>
            <person name="Shaikh M.A."/>
            <person name="Suttiyut T."/>
            <person name="Ogas R."/>
            <person name="Tomko P."/>
            <person name="Gavelis G."/>
            <person name="Widhalm J.R."/>
            <person name="Wisecaver J.H."/>
        </authorList>
    </citation>
    <scope>NUCLEOTIDE SEQUENCE</scope>
    <source>
        <strain evidence="1">ECLA1</strain>
    </source>
</reference>
<proteinExistence type="predicted"/>
<protein>
    <submittedName>
        <fullName evidence="1">Uncharacterized protein</fullName>
    </submittedName>
</protein>